<dbReference type="AlphaFoldDB" id="A0A0G1XGA6"/>
<protein>
    <submittedName>
        <fullName evidence="2">Uncharacterized protein</fullName>
    </submittedName>
</protein>
<reference evidence="2 3" key="1">
    <citation type="journal article" date="2015" name="Nature">
        <title>rRNA introns, odd ribosomes, and small enigmatic genomes across a large radiation of phyla.</title>
        <authorList>
            <person name="Brown C.T."/>
            <person name="Hug L.A."/>
            <person name="Thomas B.C."/>
            <person name="Sharon I."/>
            <person name="Castelle C.J."/>
            <person name="Singh A."/>
            <person name="Wilkins M.J."/>
            <person name="Williams K.H."/>
            <person name="Banfield J.F."/>
        </authorList>
    </citation>
    <scope>NUCLEOTIDE SEQUENCE [LARGE SCALE GENOMIC DNA]</scope>
</reference>
<keyword evidence="1" id="KW-0175">Coiled coil</keyword>
<proteinExistence type="predicted"/>
<evidence type="ECO:0000256" key="1">
    <source>
        <dbReference type="SAM" id="Coils"/>
    </source>
</evidence>
<evidence type="ECO:0000313" key="3">
    <source>
        <dbReference type="Proteomes" id="UP000034846"/>
    </source>
</evidence>
<sequence length="122" mass="14569">MPKQFFIMPTLQELHQRLQEKKAQRKDIKQSFQDQLRNSKRYMDIIEEMEKLRSEKKSIENEILNRDVDVEKLEELAADIKTDVILLADVALNMYISNQSVEIVDEQNARWVPLFTVRFKKS</sequence>
<gene>
    <name evidence="2" type="ORF">UY72_C0028G0003</name>
</gene>
<accession>A0A0G1XGA6</accession>
<comment type="caution">
    <text evidence="2">The sequence shown here is derived from an EMBL/GenBank/DDBJ whole genome shotgun (WGS) entry which is preliminary data.</text>
</comment>
<feature type="coiled-coil region" evidence="1">
    <location>
        <begin position="11"/>
        <end position="62"/>
    </location>
</feature>
<dbReference type="EMBL" id="LCRD01000028">
    <property type="protein sequence ID" value="KKW29950.1"/>
    <property type="molecule type" value="Genomic_DNA"/>
</dbReference>
<evidence type="ECO:0000313" key="2">
    <source>
        <dbReference type="EMBL" id="KKW29950.1"/>
    </source>
</evidence>
<name>A0A0G1XGA6_9BACT</name>
<organism evidence="2 3">
    <name type="scientific">Candidatus Uhrbacteria bacterium GW2011_GWD2_52_7</name>
    <dbReference type="NCBI Taxonomy" id="1618989"/>
    <lineage>
        <taxon>Bacteria</taxon>
        <taxon>Candidatus Uhriibacteriota</taxon>
    </lineage>
</organism>
<dbReference type="Proteomes" id="UP000034846">
    <property type="component" value="Unassembled WGS sequence"/>
</dbReference>